<dbReference type="RefSeq" id="WP_238213205.1">
    <property type="nucleotide sequence ID" value="NZ_BPUS01000006.1"/>
</dbReference>
<comment type="caution">
    <text evidence="1">The sequence shown here is derived from an EMBL/GenBank/DDBJ whole genome shotgun (WGS) entry which is preliminary data.</text>
</comment>
<dbReference type="EMBL" id="BPUS01000006">
    <property type="protein sequence ID" value="GJH26294.1"/>
    <property type="molecule type" value="Genomic_DNA"/>
</dbReference>
<proteinExistence type="predicted"/>
<gene>
    <name evidence="1" type="ORF">CBA19CS42_17280</name>
</gene>
<organism evidence="1 2">
    <name type="scientific">Caballeronia novacaledonica</name>
    <dbReference type="NCBI Taxonomy" id="1544861"/>
    <lineage>
        <taxon>Bacteria</taxon>
        <taxon>Pseudomonadati</taxon>
        <taxon>Pseudomonadota</taxon>
        <taxon>Betaproteobacteria</taxon>
        <taxon>Burkholderiales</taxon>
        <taxon>Burkholderiaceae</taxon>
        <taxon>Caballeronia</taxon>
    </lineage>
</organism>
<evidence type="ECO:0000313" key="2">
    <source>
        <dbReference type="Proteomes" id="UP001055111"/>
    </source>
</evidence>
<dbReference type="AlphaFoldDB" id="A0AA37MSR3"/>
<name>A0AA37MSR3_9BURK</name>
<dbReference type="Proteomes" id="UP001055111">
    <property type="component" value="Unassembled WGS sequence"/>
</dbReference>
<protein>
    <submittedName>
        <fullName evidence="1">Uncharacterized protein</fullName>
    </submittedName>
</protein>
<accession>A0AA37MSR3</accession>
<reference evidence="1" key="1">
    <citation type="submission" date="2022-09" db="EMBL/GenBank/DDBJ databases">
        <title>Isolation and characterization of 3-chlorobenzoate degrading bacteria from soils in Shizuoka.</title>
        <authorList>
            <person name="Ifat A."/>
            <person name="Ogawa N."/>
            <person name="Kimbara K."/>
            <person name="Moriuchi R."/>
            <person name="Dohra H."/>
            <person name="Shintani M."/>
        </authorList>
    </citation>
    <scope>NUCLEOTIDE SEQUENCE</scope>
    <source>
        <strain evidence="1">19CS4-2</strain>
    </source>
</reference>
<evidence type="ECO:0000313" key="1">
    <source>
        <dbReference type="EMBL" id="GJH26294.1"/>
    </source>
</evidence>
<sequence>MRDFGISQKGQGDDVIDENAVCVLKVGLAYAATGRRPSRHAFKIRTRGVDGDTATRY</sequence>